<dbReference type="HOGENOM" id="CLU_2503843_0_0_1"/>
<dbReference type="Proteomes" id="UP000015241">
    <property type="component" value="Unassembled WGS sequence"/>
</dbReference>
<protein>
    <recommendedName>
        <fullName evidence="3">BTB domain-containing protein</fullName>
    </recommendedName>
</protein>
<dbReference type="EMBL" id="KE504256">
    <property type="protein sequence ID" value="EPS93805.1"/>
    <property type="molecule type" value="Genomic_DNA"/>
</dbReference>
<dbReference type="OrthoDB" id="3036049at2759"/>
<feature type="non-terminal residue" evidence="1">
    <location>
        <position position="1"/>
    </location>
</feature>
<keyword evidence="2" id="KW-1185">Reference proteome</keyword>
<sequence>TFKPDDEIWFPDGNVVLEAQGHAFKVYQGLLAQNSQVLRDLFDLPRSGPVETVDDACPLVRLSDHPAELRHFLRVLFPGERSAITL</sequence>
<feature type="non-terminal residue" evidence="1">
    <location>
        <position position="86"/>
    </location>
</feature>
<organism evidence="1 2">
    <name type="scientific">Fomitopsis schrenkii</name>
    <name type="common">Brown rot fungus</name>
    <dbReference type="NCBI Taxonomy" id="2126942"/>
    <lineage>
        <taxon>Eukaryota</taxon>
        <taxon>Fungi</taxon>
        <taxon>Dikarya</taxon>
        <taxon>Basidiomycota</taxon>
        <taxon>Agaricomycotina</taxon>
        <taxon>Agaricomycetes</taxon>
        <taxon>Polyporales</taxon>
        <taxon>Fomitopsis</taxon>
    </lineage>
</organism>
<dbReference type="STRING" id="743788.S8EW07"/>
<reference evidence="1 2" key="1">
    <citation type="journal article" date="2012" name="Science">
        <title>The Paleozoic origin of enzymatic lignin decomposition reconstructed from 31 fungal genomes.</title>
        <authorList>
            <person name="Floudas D."/>
            <person name="Binder M."/>
            <person name="Riley R."/>
            <person name="Barry K."/>
            <person name="Blanchette R.A."/>
            <person name="Henrissat B."/>
            <person name="Martinez A.T."/>
            <person name="Otillar R."/>
            <person name="Spatafora J.W."/>
            <person name="Yadav J.S."/>
            <person name="Aerts A."/>
            <person name="Benoit I."/>
            <person name="Boyd A."/>
            <person name="Carlson A."/>
            <person name="Copeland A."/>
            <person name="Coutinho P.M."/>
            <person name="de Vries R.P."/>
            <person name="Ferreira P."/>
            <person name="Findley K."/>
            <person name="Foster B."/>
            <person name="Gaskell J."/>
            <person name="Glotzer D."/>
            <person name="Gorecki P."/>
            <person name="Heitman J."/>
            <person name="Hesse C."/>
            <person name="Hori C."/>
            <person name="Igarashi K."/>
            <person name="Jurgens J.A."/>
            <person name="Kallen N."/>
            <person name="Kersten P."/>
            <person name="Kohler A."/>
            <person name="Kuees U."/>
            <person name="Kumar T.K.A."/>
            <person name="Kuo A."/>
            <person name="LaButti K."/>
            <person name="Larrondo L.F."/>
            <person name="Lindquist E."/>
            <person name="Ling A."/>
            <person name="Lombard V."/>
            <person name="Lucas S."/>
            <person name="Lundell T."/>
            <person name="Martin R."/>
            <person name="McLaughlin D.J."/>
            <person name="Morgenstern I."/>
            <person name="Morin E."/>
            <person name="Murat C."/>
            <person name="Nagy L.G."/>
            <person name="Nolan M."/>
            <person name="Ohm R.A."/>
            <person name="Patyshakuliyeva A."/>
            <person name="Rokas A."/>
            <person name="Ruiz-Duenas F.J."/>
            <person name="Sabat G."/>
            <person name="Salamov A."/>
            <person name="Samejima M."/>
            <person name="Schmutz J."/>
            <person name="Slot J.C."/>
            <person name="St John F."/>
            <person name="Stenlid J."/>
            <person name="Sun H."/>
            <person name="Sun S."/>
            <person name="Syed K."/>
            <person name="Tsang A."/>
            <person name="Wiebenga A."/>
            <person name="Young D."/>
            <person name="Pisabarro A."/>
            <person name="Eastwood D.C."/>
            <person name="Martin F."/>
            <person name="Cullen D."/>
            <person name="Grigoriev I.V."/>
            <person name="Hibbett D.S."/>
        </authorList>
    </citation>
    <scope>NUCLEOTIDE SEQUENCE</scope>
    <source>
        <strain evidence="2">FP-58527</strain>
    </source>
</reference>
<dbReference type="AlphaFoldDB" id="S8EW07"/>
<name>S8EW07_FOMSC</name>
<accession>S8EW07</accession>
<evidence type="ECO:0000313" key="2">
    <source>
        <dbReference type="Proteomes" id="UP000015241"/>
    </source>
</evidence>
<gene>
    <name evidence="1" type="ORF">FOMPIDRAFT_1090845</name>
</gene>
<evidence type="ECO:0008006" key="3">
    <source>
        <dbReference type="Google" id="ProtNLM"/>
    </source>
</evidence>
<evidence type="ECO:0000313" key="1">
    <source>
        <dbReference type="EMBL" id="EPS93805.1"/>
    </source>
</evidence>
<proteinExistence type="predicted"/>
<dbReference type="InParanoid" id="S8EW07"/>